<proteinExistence type="predicted"/>
<reference evidence="1" key="2">
    <citation type="submission" date="2017-11" db="EMBL/GenBank/DDBJ databases">
        <title>Coralsnake Venomics: Analyses of Venom Gland Transcriptomes and Proteomes of Six Brazilian Taxa.</title>
        <authorList>
            <person name="Aird S.D."/>
            <person name="Jorge da Silva N."/>
            <person name="Qiu L."/>
            <person name="Villar-Briones A."/>
            <person name="Aparecida-Saddi V."/>
            <person name="Campos-Telles M.P."/>
            <person name="Grau M."/>
            <person name="Mikheyev A.S."/>
        </authorList>
    </citation>
    <scope>NUCLEOTIDE SEQUENCE</scope>
    <source>
        <tissue evidence="1">Venom_gland</tissue>
    </source>
</reference>
<dbReference type="AlphaFoldDB" id="A0A2D4P243"/>
<name>A0A2D4P243_MICSU</name>
<organism evidence="1">
    <name type="scientific">Micrurus surinamensis</name>
    <name type="common">Surinam coral snake</name>
    <dbReference type="NCBI Taxonomy" id="129470"/>
    <lineage>
        <taxon>Eukaryota</taxon>
        <taxon>Metazoa</taxon>
        <taxon>Chordata</taxon>
        <taxon>Craniata</taxon>
        <taxon>Vertebrata</taxon>
        <taxon>Euteleostomi</taxon>
        <taxon>Lepidosauria</taxon>
        <taxon>Squamata</taxon>
        <taxon>Bifurcata</taxon>
        <taxon>Unidentata</taxon>
        <taxon>Episquamata</taxon>
        <taxon>Toxicofera</taxon>
        <taxon>Serpentes</taxon>
        <taxon>Colubroidea</taxon>
        <taxon>Elapidae</taxon>
        <taxon>Elapinae</taxon>
        <taxon>Micrurus</taxon>
    </lineage>
</organism>
<protein>
    <submittedName>
        <fullName evidence="1">Uncharacterized protein</fullName>
    </submittedName>
</protein>
<reference evidence="1" key="1">
    <citation type="submission" date="2017-07" db="EMBL/GenBank/DDBJ databases">
        <authorList>
            <person name="Mikheyev A."/>
            <person name="Grau M."/>
        </authorList>
    </citation>
    <scope>NUCLEOTIDE SEQUENCE</scope>
    <source>
        <tissue evidence="1">Venom_gland</tissue>
    </source>
</reference>
<evidence type="ECO:0000313" key="1">
    <source>
        <dbReference type="EMBL" id="LAB51359.1"/>
    </source>
</evidence>
<accession>A0A2D4P243</accession>
<sequence>MDLCSCSFGSENKLWPLLWHVWEDILQRTVFQTEILHLKIFIPTGSSTVSIFIPHRGILSLDQLLFFLCFWFSVANTRVVRLYNADILYRTAINLDVLQSLVHNTTYFMALLGR</sequence>
<dbReference type="EMBL" id="IACN01032086">
    <property type="protein sequence ID" value="LAB51359.1"/>
    <property type="molecule type" value="Transcribed_RNA"/>
</dbReference>